<name>H6SQ96_PARPM</name>
<keyword evidence="1" id="KW-0812">Transmembrane</keyword>
<keyword evidence="1" id="KW-0472">Membrane</keyword>
<feature type="transmembrane region" description="Helical" evidence="1">
    <location>
        <begin position="16"/>
        <end position="34"/>
    </location>
</feature>
<sequence>MGAMAPSPPHSHRGRLRGFLGSLLGMLVVAYFGYHAVQGDRGVLALARLNKEIEHARSILDERKAEEAILQARVTRLSPESLDRDLLDERARSMLNRVRPDELIIRLDDK</sequence>
<dbReference type="STRING" id="1150469.RSPPHO_02989"/>
<dbReference type="RefSeq" id="WP_014416243.1">
    <property type="nucleotide sequence ID" value="NC_017059.1"/>
</dbReference>
<protein>
    <submittedName>
        <fullName evidence="2">Septum formation initiator</fullName>
    </submittedName>
</protein>
<evidence type="ECO:0000313" key="3">
    <source>
        <dbReference type="Proteomes" id="UP000033220"/>
    </source>
</evidence>
<dbReference type="PATRIC" id="fig|1150469.3.peg.3371"/>
<organism evidence="2 3">
    <name type="scientific">Pararhodospirillum photometricum DSM 122</name>
    <dbReference type="NCBI Taxonomy" id="1150469"/>
    <lineage>
        <taxon>Bacteria</taxon>
        <taxon>Pseudomonadati</taxon>
        <taxon>Pseudomonadota</taxon>
        <taxon>Alphaproteobacteria</taxon>
        <taxon>Rhodospirillales</taxon>
        <taxon>Rhodospirillaceae</taxon>
        <taxon>Pararhodospirillum</taxon>
    </lineage>
</organism>
<dbReference type="eggNOG" id="COG2919">
    <property type="taxonomic scope" value="Bacteria"/>
</dbReference>
<dbReference type="InterPro" id="IPR007060">
    <property type="entry name" value="FtsL/DivIC"/>
</dbReference>
<evidence type="ECO:0000256" key="1">
    <source>
        <dbReference type="SAM" id="Phobius"/>
    </source>
</evidence>
<dbReference type="KEGG" id="rpm:RSPPHO_02989"/>
<keyword evidence="3" id="KW-1185">Reference proteome</keyword>
<dbReference type="EMBL" id="HE663493">
    <property type="protein sequence ID" value="CCG09615.1"/>
    <property type="molecule type" value="Genomic_DNA"/>
</dbReference>
<gene>
    <name evidence="2" type="ORF">RSPPHO_02989</name>
</gene>
<evidence type="ECO:0000313" key="2">
    <source>
        <dbReference type="EMBL" id="CCG09615.1"/>
    </source>
</evidence>
<dbReference type="Pfam" id="PF04977">
    <property type="entry name" value="DivIC"/>
    <property type="match status" value="1"/>
</dbReference>
<reference evidence="2 3" key="1">
    <citation type="submission" date="2012-02" db="EMBL/GenBank/DDBJ databases">
        <title>Shotgun genome sequence of Phaeospirillum photometricum DSM 122.</title>
        <authorList>
            <person name="Duquesne K."/>
            <person name="Sturgis J."/>
        </authorList>
    </citation>
    <scope>NUCLEOTIDE SEQUENCE [LARGE SCALE GENOMIC DNA]</scope>
    <source>
        <strain evidence="3">DSM122</strain>
    </source>
</reference>
<dbReference type="Proteomes" id="UP000033220">
    <property type="component" value="Chromosome DSM 122"/>
</dbReference>
<proteinExistence type="predicted"/>
<accession>H6SQ96</accession>
<dbReference type="AlphaFoldDB" id="H6SQ96"/>
<dbReference type="HOGENOM" id="CLU_159931_0_0_5"/>
<keyword evidence="1" id="KW-1133">Transmembrane helix</keyword>